<evidence type="ECO:0000256" key="3">
    <source>
        <dbReference type="SAM" id="MobiDB-lite"/>
    </source>
</evidence>
<dbReference type="InterPro" id="IPR037488">
    <property type="entry name" value="At2g33490-like"/>
</dbReference>
<evidence type="ECO:0000256" key="2">
    <source>
        <dbReference type="ARBA" id="ARBA00006997"/>
    </source>
</evidence>
<dbReference type="AlphaFoldDB" id="A0AAW2XB40"/>
<sequence>MKSPLGTLRKFGLTKNEPKEKWDHKISVHIDGLTQAAKDMKDMRTCYDSLLSAAAATANSAYEFSESLLEMGNCLLEKTAMHDDGESGGALSMLGKVQLELQKLVDSYRSHIIMTITNPSESLLSELRKVEEMKLQCDEKREMFEYMVGQFREKGKSRHGKGETFTSQQLQVVCDEYDDVARLCIFRVESLKQGQSRSLLTQAARHHAAQLNFFRKGLQSLEAVEPHIRNVAEKQHIDYELSELNEVEKGDDEGNSFETNDYGELSFDYRQNKQELDNACTSRNSMELDQLSVPSAQTPKIKDVEVHMGSIKSQGDEILSQRSRAGSHSAPIYPEKFDPSDRIREMRTAVQKLNTHVLPTPADAKGSVPSSSAPQSSTILPVESSKNPWHSSPLNIEKPKKSIDDHLSARSFSKAQTAVEETGNNKHFLPLPRPLTEGAAVPQFDTQGGFDTRKIKRQAFSGPLASKPSSNKPLLPTSGPISSTGAPQSVSGLLPRASGPQAPSFVNVSHNASPPLVSSPKISELHELPRPPDSFSSKPMRSVVALGHSAPLVNRNREVSPTNRNPSRQSKEGSPLPLPQLTVSRSFSIPSSSQRASALQSGKLLDSSEIVQKAEEVASPPLTPISLSNMKPPNSGQIRSELQWMQVAAEFSGIYRWNVWLLSVFRAEYISGVFLLERKEVVDMEIIQASRSCTSPAWNHPSFAWPFSRISAPTHVYPPLFPTSIFSLKPKISARRKLVSPTTCAILDNSTSDAVATKTVEDDQLLPVKKQASEISPDLKGTSIFLVGINNSYKLSLGRILADALRYYYFDSDSLVEEAYGGKTAAISYIERDEEGYLASETEVLKQLSSMGRLVVCAGNGAVKSATNLALLRHGISIWIDVPLDLVAREIMEDRIQLSASDTPICKSSSEVLAQLTALYNSARSGYSTADATISLQKVASQLGYDELDAVTSEDLCMEVLKEVGRLMRVKKMMEEAARPF</sequence>
<dbReference type="InterPro" id="IPR027267">
    <property type="entry name" value="AH/BAR_dom_sf"/>
</dbReference>
<evidence type="ECO:0000313" key="4">
    <source>
        <dbReference type="EMBL" id="KAL0450831.1"/>
    </source>
</evidence>
<dbReference type="Gene3D" id="1.20.1270.60">
    <property type="entry name" value="Arfaptin homology (AH) domain/BAR domain"/>
    <property type="match status" value="1"/>
</dbReference>
<evidence type="ECO:0000256" key="1">
    <source>
        <dbReference type="ARBA" id="ARBA00004229"/>
    </source>
</evidence>
<feature type="compositionally biased region" description="Polar residues" evidence="3">
    <location>
        <begin position="479"/>
        <end position="491"/>
    </location>
</feature>
<dbReference type="InterPro" id="IPR027417">
    <property type="entry name" value="P-loop_NTPase"/>
</dbReference>
<comment type="subcellular location">
    <subcellularLocation>
        <location evidence="1">Plastid</location>
        <location evidence="1">Chloroplast</location>
    </subcellularLocation>
</comment>
<feature type="compositionally biased region" description="Polar residues" evidence="3">
    <location>
        <begin position="559"/>
        <end position="568"/>
    </location>
</feature>
<name>A0AAW2XB40_9LAMI</name>
<feature type="region of interest" description="Disordered" evidence="3">
    <location>
        <begin position="414"/>
        <end position="447"/>
    </location>
</feature>
<comment type="caution">
    <text evidence="4">The sequence shown here is derived from an EMBL/GenBank/DDBJ whole genome shotgun (WGS) entry which is preliminary data.</text>
</comment>
<dbReference type="InterPro" id="IPR031322">
    <property type="entry name" value="Shikimate/glucono_kinase"/>
</dbReference>
<feature type="region of interest" description="Disordered" evidence="3">
    <location>
        <begin position="358"/>
        <end position="399"/>
    </location>
</feature>
<dbReference type="SUPFAM" id="SSF103657">
    <property type="entry name" value="BAR/IMD domain-like"/>
    <property type="match status" value="1"/>
</dbReference>
<feature type="region of interest" description="Disordered" evidence="3">
    <location>
        <begin position="461"/>
        <end position="579"/>
    </location>
</feature>
<dbReference type="FunFam" id="3.40.50.300:FF:001033">
    <property type="entry name" value="Shikimate kinase 2, chloroplastic"/>
    <property type="match status" value="1"/>
</dbReference>
<dbReference type="SUPFAM" id="SSF52540">
    <property type="entry name" value="P-loop containing nucleoside triphosphate hydrolases"/>
    <property type="match status" value="1"/>
</dbReference>
<dbReference type="GO" id="GO:0009507">
    <property type="term" value="C:chloroplast"/>
    <property type="evidence" value="ECO:0007669"/>
    <property type="project" value="UniProtKB-SubCell"/>
</dbReference>
<organism evidence="4">
    <name type="scientific">Sesamum latifolium</name>
    <dbReference type="NCBI Taxonomy" id="2727402"/>
    <lineage>
        <taxon>Eukaryota</taxon>
        <taxon>Viridiplantae</taxon>
        <taxon>Streptophyta</taxon>
        <taxon>Embryophyta</taxon>
        <taxon>Tracheophyta</taxon>
        <taxon>Spermatophyta</taxon>
        <taxon>Magnoliopsida</taxon>
        <taxon>eudicotyledons</taxon>
        <taxon>Gunneridae</taxon>
        <taxon>Pentapetalae</taxon>
        <taxon>asterids</taxon>
        <taxon>lamiids</taxon>
        <taxon>Lamiales</taxon>
        <taxon>Pedaliaceae</taxon>
        <taxon>Sesamum</taxon>
    </lineage>
</organism>
<reference evidence="4" key="2">
    <citation type="journal article" date="2024" name="Plant">
        <title>Genomic evolution and insights into agronomic trait innovations of Sesamum species.</title>
        <authorList>
            <person name="Miao H."/>
            <person name="Wang L."/>
            <person name="Qu L."/>
            <person name="Liu H."/>
            <person name="Sun Y."/>
            <person name="Le M."/>
            <person name="Wang Q."/>
            <person name="Wei S."/>
            <person name="Zheng Y."/>
            <person name="Lin W."/>
            <person name="Duan Y."/>
            <person name="Cao H."/>
            <person name="Xiong S."/>
            <person name="Wang X."/>
            <person name="Wei L."/>
            <person name="Li C."/>
            <person name="Ma Q."/>
            <person name="Ju M."/>
            <person name="Zhao R."/>
            <person name="Li G."/>
            <person name="Mu C."/>
            <person name="Tian Q."/>
            <person name="Mei H."/>
            <person name="Zhang T."/>
            <person name="Gao T."/>
            <person name="Zhang H."/>
        </authorList>
    </citation>
    <scope>NUCLEOTIDE SEQUENCE</scope>
    <source>
        <strain evidence="4">KEN1</strain>
    </source>
</reference>
<protein>
    <submittedName>
        <fullName evidence="4">Uncharacterized protein</fullName>
    </submittedName>
</protein>
<feature type="compositionally biased region" description="Polar residues" evidence="3">
    <location>
        <begin position="384"/>
        <end position="394"/>
    </location>
</feature>
<dbReference type="PANTHER" id="PTHR34119">
    <property type="entry name" value="HYDROXYPROLINE-RICH GLYCOPROTEIN-LIKE"/>
    <property type="match status" value="1"/>
</dbReference>
<gene>
    <name evidence="4" type="ORF">Slati_1639500</name>
</gene>
<feature type="compositionally biased region" description="Low complexity" evidence="3">
    <location>
        <begin position="367"/>
        <end position="377"/>
    </location>
</feature>
<dbReference type="CDD" id="cd07307">
    <property type="entry name" value="BAR"/>
    <property type="match status" value="1"/>
</dbReference>
<dbReference type="Gene3D" id="3.40.50.300">
    <property type="entry name" value="P-loop containing nucleotide triphosphate hydrolases"/>
    <property type="match status" value="1"/>
</dbReference>
<comment type="similarity">
    <text evidence="2">Belongs to the shikimate kinase family.</text>
</comment>
<accession>A0AAW2XB40</accession>
<dbReference type="PRINTS" id="PR01100">
    <property type="entry name" value="SHIKIMTKNASE"/>
</dbReference>
<dbReference type="Pfam" id="PF01202">
    <property type="entry name" value="SKI"/>
    <property type="match status" value="1"/>
</dbReference>
<reference evidence="4" key="1">
    <citation type="submission" date="2020-06" db="EMBL/GenBank/DDBJ databases">
        <authorList>
            <person name="Li T."/>
            <person name="Hu X."/>
            <person name="Zhang T."/>
            <person name="Song X."/>
            <person name="Zhang H."/>
            <person name="Dai N."/>
            <person name="Sheng W."/>
            <person name="Hou X."/>
            <person name="Wei L."/>
        </authorList>
    </citation>
    <scope>NUCLEOTIDE SEQUENCE</scope>
    <source>
        <strain evidence="4">KEN1</strain>
        <tissue evidence="4">Leaf</tissue>
    </source>
</reference>
<dbReference type="PANTHER" id="PTHR34119:SF21">
    <property type="entry name" value="BAR DOMAIN-CONTAINING PROTEIN"/>
    <property type="match status" value="1"/>
</dbReference>
<dbReference type="EMBL" id="JACGWN010000005">
    <property type="protein sequence ID" value="KAL0450831.1"/>
    <property type="molecule type" value="Genomic_DNA"/>
</dbReference>
<proteinExistence type="inferred from homology"/>